<dbReference type="InterPro" id="IPR036188">
    <property type="entry name" value="FAD/NAD-bd_sf"/>
</dbReference>
<dbReference type="AlphaFoldDB" id="A0A1G6GEC4"/>
<dbReference type="PANTHER" id="PTHR43755:SF1">
    <property type="entry name" value="FAD-DEPENDENT PYRIDINE NUCLEOTIDE-DISULPHIDE OXIDOREDUCTASE"/>
    <property type="match status" value="1"/>
</dbReference>
<dbReference type="EMBL" id="FMYF01000002">
    <property type="protein sequence ID" value="SDB80358.1"/>
    <property type="molecule type" value="Genomic_DNA"/>
</dbReference>
<dbReference type="PANTHER" id="PTHR43755">
    <property type="match status" value="1"/>
</dbReference>
<organism evidence="2 3">
    <name type="scientific">Raineyella antarctica</name>
    <dbReference type="NCBI Taxonomy" id="1577474"/>
    <lineage>
        <taxon>Bacteria</taxon>
        <taxon>Bacillati</taxon>
        <taxon>Actinomycetota</taxon>
        <taxon>Actinomycetes</taxon>
        <taxon>Propionibacteriales</taxon>
        <taxon>Propionibacteriaceae</taxon>
        <taxon>Raineyella</taxon>
    </lineage>
</organism>
<evidence type="ECO:0000313" key="3">
    <source>
        <dbReference type="Proteomes" id="UP000199086"/>
    </source>
</evidence>
<feature type="domain" description="FAD/NAD(P)-binding" evidence="1">
    <location>
        <begin position="9"/>
        <end position="149"/>
    </location>
</feature>
<dbReference type="Gene3D" id="3.50.50.60">
    <property type="entry name" value="FAD/NAD(P)-binding domain"/>
    <property type="match status" value="2"/>
</dbReference>
<gene>
    <name evidence="2" type="ORF">GA0111570_102148</name>
</gene>
<accession>A0A1G6GEC4</accession>
<dbReference type="SUPFAM" id="SSF51905">
    <property type="entry name" value="FAD/NAD(P)-binding domain"/>
    <property type="match status" value="2"/>
</dbReference>
<dbReference type="InterPro" id="IPR052541">
    <property type="entry name" value="SQRD"/>
</dbReference>
<proteinExistence type="predicted"/>
<keyword evidence="3" id="KW-1185">Reference proteome</keyword>
<dbReference type="Proteomes" id="UP000199086">
    <property type="component" value="Unassembled WGS sequence"/>
</dbReference>
<dbReference type="GO" id="GO:0016491">
    <property type="term" value="F:oxidoreductase activity"/>
    <property type="evidence" value="ECO:0007669"/>
    <property type="project" value="InterPro"/>
</dbReference>
<reference evidence="2 3" key="1">
    <citation type="submission" date="2016-06" db="EMBL/GenBank/DDBJ databases">
        <authorList>
            <person name="Olsen C.W."/>
            <person name="Carey S."/>
            <person name="Hinshaw L."/>
            <person name="Karasin A.I."/>
        </authorList>
    </citation>
    <scope>NUCLEOTIDE SEQUENCE [LARGE SCALE GENOMIC DNA]</scope>
    <source>
        <strain evidence="2 3">LZ-22</strain>
    </source>
</reference>
<evidence type="ECO:0000259" key="1">
    <source>
        <dbReference type="Pfam" id="PF07992"/>
    </source>
</evidence>
<name>A0A1G6GEC4_9ACTN</name>
<dbReference type="STRING" id="1577474.GA0111570_102148"/>
<dbReference type="InterPro" id="IPR023753">
    <property type="entry name" value="FAD/NAD-binding_dom"/>
</dbReference>
<protein>
    <submittedName>
        <fullName evidence="2">Sulfide:quinone oxidoreductase</fullName>
    </submittedName>
</protein>
<evidence type="ECO:0000313" key="2">
    <source>
        <dbReference type="EMBL" id="SDB80358.1"/>
    </source>
</evidence>
<sequence>MGIVVGMRRLLILGAGTAGTMLANHLRRELADNEWSITIVDRDNAHQYQPGYLFIPFGMYKPQQVTKPRTHYLPKGVDFIQSGIRKVRPEENEVDLENGQVLGYDWLLIASGTQPRPDLTPGMADGSLWHKKVFDFYTLEGATALHDALEKFEGGKLLVHITDMPIKCPVAPLEFVFLAEDYFRKRGIRHKVDITYVTPLDGAFTKPVASRELGNLLTERSIRLASDFAVESIDNDRQVMVSYDGRELPFDLLVTIPLNTGQQFVFDSGLGDESGFIPVDKKTLRSTTYDNIFVLGDASNIPTSKAGAVAHFAVETFIPNFLALVQGKPMPNEFDGHANCFVESGRGQALLLDFNYDTQPLTGTFPLPVVGPMKLLGRSRINHMGKLAFEQIYWRMLMPGHKLPVPTLMSMAGKHEEK</sequence>
<dbReference type="Pfam" id="PF07992">
    <property type="entry name" value="Pyr_redox_2"/>
    <property type="match status" value="1"/>
</dbReference>